<evidence type="ECO:0000256" key="2">
    <source>
        <dbReference type="ARBA" id="ARBA00009142"/>
    </source>
</evidence>
<feature type="transmembrane region" description="Helical" evidence="6">
    <location>
        <begin position="61"/>
        <end position="79"/>
    </location>
</feature>
<comment type="subcellular location">
    <subcellularLocation>
        <location evidence="6">Cell membrane</location>
        <topology evidence="6">Multi-pass membrane protein</topology>
    </subcellularLocation>
    <subcellularLocation>
        <location evidence="1">Membrane</location>
        <topology evidence="1">Multi-pass membrane protein</topology>
    </subcellularLocation>
</comment>
<dbReference type="Pfam" id="PF01925">
    <property type="entry name" value="TauE"/>
    <property type="match status" value="1"/>
</dbReference>
<feature type="transmembrane region" description="Helical" evidence="6">
    <location>
        <begin position="156"/>
        <end position="180"/>
    </location>
</feature>
<gene>
    <name evidence="7" type="ORF">BIN_B_01430</name>
</gene>
<feature type="transmembrane region" description="Helical" evidence="6">
    <location>
        <begin position="20"/>
        <end position="49"/>
    </location>
</feature>
<feature type="transmembrane region" description="Helical" evidence="6">
    <location>
        <begin position="91"/>
        <end position="110"/>
    </location>
</feature>
<evidence type="ECO:0000256" key="3">
    <source>
        <dbReference type="ARBA" id="ARBA00022692"/>
    </source>
</evidence>
<accession>A0A653FDG0</accession>
<reference evidence="7" key="1">
    <citation type="submission" date="2019-05" db="EMBL/GenBank/DDBJ databases">
        <authorList>
            <person name="Naeem R."/>
            <person name="Antony C."/>
            <person name="Guan Q."/>
        </authorList>
    </citation>
    <scope>NUCLEOTIDE SEQUENCE</scope>
    <source>
        <strain evidence="7">1</strain>
    </source>
</reference>
<dbReference type="InterPro" id="IPR002781">
    <property type="entry name" value="TM_pro_TauE-like"/>
</dbReference>
<dbReference type="PANTHER" id="PTHR43701:SF2">
    <property type="entry name" value="MEMBRANE TRANSPORTER PROTEIN YJNA-RELATED"/>
    <property type="match status" value="1"/>
</dbReference>
<dbReference type="KEGG" id="msn:LI99_22770"/>
<protein>
    <recommendedName>
        <fullName evidence="6">Probable membrane transporter protein</fullName>
    </recommendedName>
</protein>
<evidence type="ECO:0000313" key="7">
    <source>
        <dbReference type="EMBL" id="VTP07112.1"/>
    </source>
</evidence>
<dbReference type="EMBL" id="LR589631">
    <property type="protein sequence ID" value="VTP07112.1"/>
    <property type="molecule type" value="Genomic_DNA"/>
</dbReference>
<feature type="transmembrane region" description="Helical" evidence="6">
    <location>
        <begin position="192"/>
        <end position="211"/>
    </location>
</feature>
<keyword evidence="4 6" id="KW-1133">Transmembrane helix</keyword>
<dbReference type="KEGG" id="msh:LI98_22775"/>
<evidence type="ECO:0000256" key="1">
    <source>
        <dbReference type="ARBA" id="ARBA00004141"/>
    </source>
</evidence>
<feature type="transmembrane region" description="Helical" evidence="6">
    <location>
        <begin position="116"/>
        <end position="135"/>
    </location>
</feature>
<comment type="similarity">
    <text evidence="2 6">Belongs to the 4-toluene sulfonate uptake permease (TSUP) (TC 2.A.102) family.</text>
</comment>
<dbReference type="PANTHER" id="PTHR43701">
    <property type="entry name" value="MEMBRANE TRANSPORTER PROTEIN MJ0441-RELATED"/>
    <property type="match status" value="1"/>
</dbReference>
<sequence length="280" mass="29900">MFNFPTVARRIASSHVNNIVLLLMFGVFIGLTTVFFGFGGGFVVVPVLYGLNAGHPDAMHIAVATSTAVMVVNASIATFTSRSTGLIRRDYLMPLAVFIAGGAAIGALVATRAPDSLVHALFVAYLLITIIDAVARRGFLERSGDPRPLGKAASAVGGLGIGAVAAFLGVGGSVMTVPLLRRRQVSMAAATAMANPLSIPVALVGTVMYSIPVSPSTRWESWDMSTSLPVDASWRFRYRRSRSVANSFAMCLTASTRSRTWRSWWSRWSRCSPSESRPAV</sequence>
<dbReference type="AlphaFoldDB" id="A0A653FDG0"/>
<dbReference type="GO" id="GO:0005886">
    <property type="term" value="C:plasma membrane"/>
    <property type="evidence" value="ECO:0007669"/>
    <property type="project" value="UniProtKB-SubCell"/>
</dbReference>
<name>A0A653FDG0_MYCSM</name>
<keyword evidence="3 6" id="KW-0812">Transmembrane</keyword>
<proteinExistence type="inferred from homology"/>
<organism evidence="7">
    <name type="scientific">Mycolicibacterium smegmatis</name>
    <name type="common">Mycobacterium smegmatis</name>
    <dbReference type="NCBI Taxonomy" id="1772"/>
    <lineage>
        <taxon>Bacteria</taxon>
        <taxon>Bacillati</taxon>
        <taxon>Actinomycetota</taxon>
        <taxon>Actinomycetes</taxon>
        <taxon>Mycobacteriales</taxon>
        <taxon>Mycobacteriaceae</taxon>
        <taxon>Mycolicibacterium</taxon>
    </lineage>
</organism>
<dbReference type="InterPro" id="IPR051598">
    <property type="entry name" value="TSUP/Inactive_protease-like"/>
</dbReference>
<keyword evidence="5 6" id="KW-0472">Membrane</keyword>
<keyword evidence="6" id="KW-1003">Cell membrane</keyword>
<evidence type="ECO:0000256" key="6">
    <source>
        <dbReference type="RuleBase" id="RU363041"/>
    </source>
</evidence>
<evidence type="ECO:0000256" key="5">
    <source>
        <dbReference type="ARBA" id="ARBA00023136"/>
    </source>
</evidence>
<evidence type="ECO:0000256" key="4">
    <source>
        <dbReference type="ARBA" id="ARBA00022989"/>
    </source>
</evidence>